<name>D8K6M7_NITWC</name>
<keyword evidence="3" id="KW-1185">Reference proteome</keyword>
<dbReference type="RefSeq" id="WP_013220646.1">
    <property type="nucleotide sequence ID" value="NC_014315.1"/>
</dbReference>
<dbReference type="OrthoDB" id="9780401at2"/>
<feature type="coiled-coil region" evidence="1">
    <location>
        <begin position="179"/>
        <end position="206"/>
    </location>
</feature>
<dbReference type="STRING" id="105559.Nwat_1677"/>
<reference evidence="2 3" key="1">
    <citation type="submission" date="2010-06" db="EMBL/GenBank/DDBJ databases">
        <title>Complete sequence of chromosome of Nitrosococcus watsoni C-113.</title>
        <authorList>
            <consortium name="US DOE Joint Genome Institute"/>
            <person name="Lucas S."/>
            <person name="Copeland A."/>
            <person name="Lapidus A."/>
            <person name="Cheng J.-F."/>
            <person name="Bruce D."/>
            <person name="Goodwin L."/>
            <person name="Pitluck S."/>
            <person name="Malfatti S.A."/>
            <person name="Chain P.S.G."/>
            <person name="Land M."/>
            <person name="Hauser L."/>
            <person name="Kyrpides N."/>
            <person name="Ivanova N."/>
            <person name="Cambell M.A."/>
            <person name="Heidelberg J.F."/>
            <person name="Klotz M.G."/>
            <person name="Woyke T."/>
        </authorList>
    </citation>
    <scope>NUCLEOTIDE SEQUENCE [LARGE SCALE GENOMIC DNA]</scope>
    <source>
        <strain evidence="2 3">C-113</strain>
    </source>
</reference>
<protein>
    <submittedName>
        <fullName evidence="2">Uncharacterized protein</fullName>
    </submittedName>
</protein>
<dbReference type="Pfam" id="PF11172">
    <property type="entry name" value="DUF2959"/>
    <property type="match status" value="1"/>
</dbReference>
<dbReference type="AlphaFoldDB" id="D8K6M7"/>
<keyword evidence="1" id="KW-0175">Coiled coil</keyword>
<organism evidence="2 3">
    <name type="scientific">Nitrosococcus watsoni (strain C-113)</name>
    <dbReference type="NCBI Taxonomy" id="105559"/>
    <lineage>
        <taxon>Bacteria</taxon>
        <taxon>Pseudomonadati</taxon>
        <taxon>Pseudomonadota</taxon>
        <taxon>Gammaproteobacteria</taxon>
        <taxon>Chromatiales</taxon>
        <taxon>Chromatiaceae</taxon>
        <taxon>Nitrosococcus</taxon>
    </lineage>
</organism>
<dbReference type="HOGENOM" id="CLU_1265460_0_0_6"/>
<dbReference type="InterPro" id="IPR021342">
    <property type="entry name" value="DUF2959"/>
</dbReference>
<sequence>MLNVTLRALLTSLFLWLLIGCQTAYYKTMEEFGYHKRDILADRVEEVRDTQIEAKDQFQSALEQFSSVVNYDGGDLEALYEKLNDEYQASKKEAEAVHDRIASVEDVAGALFVEWQEELDQYDNPSLRRSSQQQLTQTRTRYDKLLRAMKRAEAKIQPVLATFHDQVLFLKHNLNARAIASLQGELSTIETDVNRLVQEMEAAIDEANTFIKTLES</sequence>
<evidence type="ECO:0000313" key="2">
    <source>
        <dbReference type="EMBL" id="ADJ28554.1"/>
    </source>
</evidence>
<accession>D8K6M7</accession>
<dbReference type="KEGG" id="nwa:Nwat_1677"/>
<evidence type="ECO:0000313" key="3">
    <source>
        <dbReference type="Proteomes" id="UP000000393"/>
    </source>
</evidence>
<proteinExistence type="predicted"/>
<dbReference type="Proteomes" id="UP000000393">
    <property type="component" value="Chromosome"/>
</dbReference>
<dbReference type="eggNOG" id="ENOG502ZBMT">
    <property type="taxonomic scope" value="Bacteria"/>
</dbReference>
<dbReference type="PROSITE" id="PS51257">
    <property type="entry name" value="PROKAR_LIPOPROTEIN"/>
    <property type="match status" value="1"/>
</dbReference>
<dbReference type="EMBL" id="CP002086">
    <property type="protein sequence ID" value="ADJ28554.1"/>
    <property type="molecule type" value="Genomic_DNA"/>
</dbReference>
<gene>
    <name evidence="2" type="ordered locus">Nwat_1677</name>
</gene>
<dbReference type="SUPFAM" id="SSF111474">
    <property type="entry name" value="Coronavirus S2 glycoprotein"/>
    <property type="match status" value="1"/>
</dbReference>
<dbReference type="InterPro" id="IPR043473">
    <property type="entry name" value="S2_sf_CoV"/>
</dbReference>
<evidence type="ECO:0000256" key="1">
    <source>
        <dbReference type="SAM" id="Coils"/>
    </source>
</evidence>